<feature type="domain" description="Myb-like" evidence="2">
    <location>
        <begin position="546"/>
        <end position="594"/>
    </location>
</feature>
<dbReference type="Gene3D" id="1.10.10.60">
    <property type="entry name" value="Homeodomain-like"/>
    <property type="match status" value="1"/>
</dbReference>
<protein>
    <submittedName>
        <fullName evidence="5 6">AT-rich interactive domain-containing protein 1-like isoform X1</fullName>
    </submittedName>
</protein>
<dbReference type="InterPro" id="IPR001606">
    <property type="entry name" value="ARID_dom"/>
</dbReference>
<dbReference type="SMART" id="SM00501">
    <property type="entry name" value="BRIGHT"/>
    <property type="match status" value="1"/>
</dbReference>
<dbReference type="Pfam" id="PF00249">
    <property type="entry name" value="Myb_DNA-binding"/>
    <property type="match status" value="1"/>
</dbReference>
<sequence length="642" mass="72537">MAGWLKRVDGSGLESFKFNRKVEEAKQPSWLDHNSPVSKGSVSASTTAAKREEEKGSSGNLKSSFDEFLPVFLKKSFGILCFRPLPPMLGNGQSVDLFKLYLRVRDRGGLEKVSKTGQWGSVALECGVDSSSASALKLVYVKYLDTLDKSLQRVVRGESSERGANESGLDILKELLMDLESDLKGFLSGIVDNKKKDGEVTSVELKKKEFDFESGGKFARLDEVGGLVKLNGDAEDGDKTSAADDGGECGFVSFDVEEKPDGVDNLFEVGIREERRIEDGDTQLDSSSRKEDLVRRKRRRESHLSMLKWINRVARDPCDPAIGFLPDKSKWKYYANDLVWKQALLVREAMMSKRNSESSDQHSILQKKQKMHPVLYDDQIGSERQRFSQRLLSAKDPSKKSRARNFSESCSSGTQSDEEFNDTQSDSSSDSEADFVGSRRHRKKRIPLGPQFQADVPEWTGKACESDSKWLGTQYWPLVRVEQNRNLIERERIGKGRLDSCGCQIPGSLECVRFHVSEKRTRVKLELGPAFYRWKFDNMGEDVALSWTKEEEKKFHNIVKSNPLSLGKCFWHEIVKAFPNRSRESLVSYYFNVFLLHRRGYQNRVTPTDINSDDDESESSYGSAKPPGSIFCSPKKPHLNIG</sequence>
<keyword evidence="4" id="KW-1185">Reference proteome</keyword>
<evidence type="ECO:0000259" key="3">
    <source>
        <dbReference type="PROSITE" id="PS51011"/>
    </source>
</evidence>
<feature type="compositionally biased region" description="Polar residues" evidence="1">
    <location>
        <begin position="404"/>
        <end position="415"/>
    </location>
</feature>
<feature type="compositionally biased region" description="Polar residues" evidence="1">
    <location>
        <begin position="35"/>
        <end position="48"/>
    </location>
</feature>
<dbReference type="PROSITE" id="PS51011">
    <property type="entry name" value="ARID"/>
    <property type="match status" value="1"/>
</dbReference>
<dbReference type="OrthoDB" id="1938591at2759"/>
<feature type="region of interest" description="Disordered" evidence="1">
    <location>
        <begin position="24"/>
        <end position="60"/>
    </location>
</feature>
<feature type="domain" description="ARID" evidence="3">
    <location>
        <begin position="59"/>
        <end position="152"/>
    </location>
</feature>
<dbReference type="SMART" id="SM01014">
    <property type="entry name" value="ARID"/>
    <property type="match status" value="1"/>
</dbReference>
<feature type="region of interest" description="Disordered" evidence="1">
    <location>
        <begin position="606"/>
        <end position="642"/>
    </location>
</feature>
<dbReference type="PANTHER" id="PTHR46410">
    <property type="entry name" value="AT-RICH INTERACTIVE DOMAIN-CONTAINING PROTEIN 2"/>
    <property type="match status" value="1"/>
</dbReference>
<dbReference type="InterPro" id="IPR001005">
    <property type="entry name" value="SANT/Myb"/>
</dbReference>
<feature type="region of interest" description="Disordered" evidence="1">
    <location>
        <begin position="391"/>
        <end position="449"/>
    </location>
</feature>
<dbReference type="CDD" id="cd16100">
    <property type="entry name" value="ARID"/>
    <property type="match status" value="1"/>
</dbReference>
<proteinExistence type="predicted"/>
<dbReference type="CDD" id="cd00167">
    <property type="entry name" value="SANT"/>
    <property type="match status" value="1"/>
</dbReference>
<dbReference type="Pfam" id="PF01388">
    <property type="entry name" value="ARID"/>
    <property type="match status" value="1"/>
</dbReference>
<dbReference type="PROSITE" id="PS50090">
    <property type="entry name" value="MYB_LIKE"/>
    <property type="match status" value="1"/>
</dbReference>
<dbReference type="AlphaFoldDB" id="A0A6P6W0E1"/>
<dbReference type="InterPro" id="IPR036431">
    <property type="entry name" value="ARID_dom_sf"/>
</dbReference>
<dbReference type="SMART" id="SM00717">
    <property type="entry name" value="SANT"/>
    <property type="match status" value="1"/>
</dbReference>
<evidence type="ECO:0000313" key="4">
    <source>
        <dbReference type="Proteomes" id="UP001652660"/>
    </source>
</evidence>
<dbReference type="RefSeq" id="XP_027108380.2">
    <property type="nucleotide sequence ID" value="XM_027252579.2"/>
</dbReference>
<dbReference type="SUPFAM" id="SSF46774">
    <property type="entry name" value="ARID-like"/>
    <property type="match status" value="1"/>
</dbReference>
<reference evidence="5 6" key="2">
    <citation type="submission" date="2025-05" db="UniProtKB">
        <authorList>
            <consortium name="RefSeq"/>
        </authorList>
    </citation>
    <scope>IDENTIFICATION</scope>
    <source>
        <tissue evidence="5 6">Leaves</tissue>
    </source>
</reference>
<dbReference type="GO" id="GO:0003677">
    <property type="term" value="F:DNA binding"/>
    <property type="evidence" value="ECO:0007669"/>
    <property type="project" value="InterPro"/>
</dbReference>
<gene>
    <name evidence="5 6" type="primary">LOC113728089</name>
</gene>
<evidence type="ECO:0000313" key="6">
    <source>
        <dbReference type="RefSeq" id="XP_027108381.2"/>
    </source>
</evidence>
<dbReference type="PANTHER" id="PTHR46410:SF1">
    <property type="entry name" value="AT-RICH INTERACTIVE DOMAIN-CONTAINING PROTEIN 1"/>
    <property type="match status" value="1"/>
</dbReference>
<dbReference type="Gene3D" id="1.10.150.60">
    <property type="entry name" value="ARID DNA-binding domain"/>
    <property type="match status" value="1"/>
</dbReference>
<dbReference type="Proteomes" id="UP001652660">
    <property type="component" value="Chromosome 2c"/>
</dbReference>
<accession>A0A6P6W0E1</accession>
<evidence type="ECO:0000256" key="1">
    <source>
        <dbReference type="SAM" id="MobiDB-lite"/>
    </source>
</evidence>
<name>A0A6P6W0E1_COFAR</name>
<dbReference type="GeneID" id="113728089"/>
<dbReference type="RefSeq" id="XP_027108381.2">
    <property type="nucleotide sequence ID" value="XM_027252580.2"/>
</dbReference>
<reference evidence="4" key="1">
    <citation type="journal article" date="2025" name="Foods">
        <title>Unveiling the Microbial Signatures of Arabica Coffee Cherries: Insights into Ripeness Specific Diversity, Functional Traits, and Implications for Quality and Safety.</title>
        <authorList>
            <consortium name="RefSeq"/>
            <person name="Tenea G.N."/>
            <person name="Cifuentes V."/>
            <person name="Reyes P."/>
            <person name="Cevallos-Vallejos M."/>
        </authorList>
    </citation>
    <scope>NUCLEOTIDE SEQUENCE [LARGE SCALE GENOMIC DNA]</scope>
</reference>
<evidence type="ECO:0000313" key="5">
    <source>
        <dbReference type="RefSeq" id="XP_027108380.2"/>
    </source>
</evidence>
<organism evidence="4 5">
    <name type="scientific">Coffea arabica</name>
    <name type="common">Arabian coffee</name>
    <dbReference type="NCBI Taxonomy" id="13443"/>
    <lineage>
        <taxon>Eukaryota</taxon>
        <taxon>Viridiplantae</taxon>
        <taxon>Streptophyta</taxon>
        <taxon>Embryophyta</taxon>
        <taxon>Tracheophyta</taxon>
        <taxon>Spermatophyta</taxon>
        <taxon>Magnoliopsida</taxon>
        <taxon>eudicotyledons</taxon>
        <taxon>Gunneridae</taxon>
        <taxon>Pentapetalae</taxon>
        <taxon>asterids</taxon>
        <taxon>lamiids</taxon>
        <taxon>Gentianales</taxon>
        <taxon>Rubiaceae</taxon>
        <taxon>Ixoroideae</taxon>
        <taxon>Gardenieae complex</taxon>
        <taxon>Bertiereae - Coffeeae clade</taxon>
        <taxon>Coffeeae</taxon>
        <taxon>Coffea</taxon>
    </lineage>
</organism>
<evidence type="ECO:0000259" key="2">
    <source>
        <dbReference type="PROSITE" id="PS50090"/>
    </source>
</evidence>